<protein>
    <submittedName>
        <fullName evidence="1">Uncharacterized protein</fullName>
    </submittedName>
</protein>
<dbReference type="EMBL" id="BARV01029152">
    <property type="protein sequence ID" value="GAI41751.1"/>
    <property type="molecule type" value="Genomic_DNA"/>
</dbReference>
<comment type="caution">
    <text evidence="1">The sequence shown here is derived from an EMBL/GenBank/DDBJ whole genome shotgun (WGS) entry which is preliminary data.</text>
</comment>
<accession>X1PGY9</accession>
<evidence type="ECO:0000313" key="1">
    <source>
        <dbReference type="EMBL" id="GAI41751.1"/>
    </source>
</evidence>
<reference evidence="1" key="1">
    <citation type="journal article" date="2014" name="Front. Microbiol.">
        <title>High frequency of phylogenetically diverse reductive dehalogenase-homologous genes in deep subseafloor sedimentary metagenomes.</title>
        <authorList>
            <person name="Kawai M."/>
            <person name="Futagami T."/>
            <person name="Toyoda A."/>
            <person name="Takaki Y."/>
            <person name="Nishi S."/>
            <person name="Hori S."/>
            <person name="Arai W."/>
            <person name="Tsubouchi T."/>
            <person name="Morono Y."/>
            <person name="Uchiyama I."/>
            <person name="Ito T."/>
            <person name="Fujiyama A."/>
            <person name="Inagaki F."/>
            <person name="Takami H."/>
        </authorList>
    </citation>
    <scope>NUCLEOTIDE SEQUENCE</scope>
    <source>
        <strain evidence="1">Expedition CK06-06</strain>
    </source>
</reference>
<dbReference type="AlphaFoldDB" id="X1PGY9"/>
<organism evidence="1">
    <name type="scientific">marine sediment metagenome</name>
    <dbReference type="NCBI Taxonomy" id="412755"/>
    <lineage>
        <taxon>unclassified sequences</taxon>
        <taxon>metagenomes</taxon>
        <taxon>ecological metagenomes</taxon>
    </lineage>
</organism>
<sequence length="57" mass="6873">EWNRPRPGTRAPEDELRFLRDEAERIKNELAKNEDGGHKHYLAWIERRISELENTTK</sequence>
<proteinExistence type="predicted"/>
<name>X1PGY9_9ZZZZ</name>
<feature type="non-terminal residue" evidence="1">
    <location>
        <position position="1"/>
    </location>
</feature>
<gene>
    <name evidence="1" type="ORF">S06H3_46545</name>
</gene>